<protein>
    <submittedName>
        <fullName evidence="1">Uncharacterized protein</fullName>
    </submittedName>
</protein>
<sequence>MPDGIHAVCIPAGGDTGSFDSGYPPEELWACTDPIVTVKL</sequence>
<dbReference type="EMBL" id="CP011391">
    <property type="protein sequence ID" value="AMK55346.1"/>
    <property type="molecule type" value="Genomic_DNA"/>
</dbReference>
<dbReference type="Proteomes" id="UP000069771">
    <property type="component" value="Chromosome"/>
</dbReference>
<keyword evidence="2" id="KW-1185">Reference proteome</keyword>
<accession>A0A140DXG9</accession>
<organism evidence="1 2">
    <name type="scientific">Faecalibaculum rodentium</name>
    <dbReference type="NCBI Taxonomy" id="1702221"/>
    <lineage>
        <taxon>Bacteria</taxon>
        <taxon>Bacillati</taxon>
        <taxon>Bacillota</taxon>
        <taxon>Erysipelotrichia</taxon>
        <taxon>Erysipelotrichales</taxon>
        <taxon>Erysipelotrichaceae</taxon>
        <taxon>Faecalibaculum</taxon>
    </lineage>
</organism>
<name>A0A140DXG9_9FIRM</name>
<evidence type="ECO:0000313" key="1">
    <source>
        <dbReference type="EMBL" id="AMK55346.1"/>
    </source>
</evidence>
<proteinExistence type="predicted"/>
<dbReference type="AlphaFoldDB" id="A0A140DXG9"/>
<evidence type="ECO:0000313" key="2">
    <source>
        <dbReference type="Proteomes" id="UP000069771"/>
    </source>
</evidence>
<dbReference type="KEGG" id="fro:AALO17_22120"/>
<gene>
    <name evidence="1" type="ORF">AALO17_22120</name>
</gene>
<reference evidence="1 2" key="1">
    <citation type="journal article" date="2016" name="Gut Pathog.">
        <title>Whole genome sequencing of "Faecalibaculum rodentium" ALO17, isolated from C57BL/6J laboratory mouse feces.</title>
        <authorList>
            <person name="Lim S."/>
            <person name="Chang D.H."/>
            <person name="Ahn S."/>
            <person name="Kim B.C."/>
        </authorList>
    </citation>
    <scope>NUCLEOTIDE SEQUENCE [LARGE SCALE GENOMIC DNA]</scope>
    <source>
        <strain evidence="1 2">Alo17</strain>
    </source>
</reference>